<dbReference type="Proteomes" id="UP000594261">
    <property type="component" value="Chromosome 6"/>
</dbReference>
<dbReference type="EnsemblPlants" id="QL06p053433:mrna">
    <property type="protein sequence ID" value="QL06p053433:mrna"/>
    <property type="gene ID" value="QL06p053433"/>
</dbReference>
<dbReference type="InterPro" id="IPR058922">
    <property type="entry name" value="WHD_DRP"/>
</dbReference>
<evidence type="ECO:0000259" key="6">
    <source>
        <dbReference type="Pfam" id="PF18052"/>
    </source>
</evidence>
<keyword evidence="3" id="KW-0611">Plant defense</keyword>
<dbReference type="InterPro" id="IPR038005">
    <property type="entry name" value="RX-like_CC"/>
</dbReference>
<reference evidence="9 10" key="1">
    <citation type="journal article" date="2016" name="G3 (Bethesda)">
        <title>First Draft Assembly and Annotation of the Genome of a California Endemic Oak Quercus lobata Nee (Fagaceae).</title>
        <authorList>
            <person name="Sork V.L."/>
            <person name="Fitz-Gibbon S.T."/>
            <person name="Puiu D."/>
            <person name="Crepeau M."/>
            <person name="Gugger P.F."/>
            <person name="Sherman R."/>
            <person name="Stevens K."/>
            <person name="Langley C.H."/>
            <person name="Pellegrini M."/>
            <person name="Salzberg S.L."/>
        </authorList>
    </citation>
    <scope>NUCLEOTIDE SEQUENCE [LARGE SCALE GENOMIC DNA]</scope>
    <source>
        <strain evidence="9 10">cv. SW786</strain>
    </source>
</reference>
<dbReference type="InterPro" id="IPR055414">
    <property type="entry name" value="LRR_R13L4/SHOC2-like"/>
</dbReference>
<dbReference type="InterPro" id="IPR041118">
    <property type="entry name" value="Rx_N"/>
</dbReference>
<dbReference type="InterPro" id="IPR032675">
    <property type="entry name" value="LRR_dom_sf"/>
</dbReference>
<dbReference type="SUPFAM" id="SSF52058">
    <property type="entry name" value="L domain-like"/>
    <property type="match status" value="1"/>
</dbReference>
<dbReference type="Gene3D" id="3.80.10.10">
    <property type="entry name" value="Ribonuclease Inhibitor"/>
    <property type="match status" value="1"/>
</dbReference>
<keyword evidence="4" id="KW-0067">ATP-binding</keyword>
<sequence length="794" mass="90881">MAENAYCIAGKIVELLGSLIYEELNLAWGVQSDLKKLECTVLAIKVVLLDAEEKQESDHRLNHWLGQLKDVLNDAENVLDEFQYQILQKEVLKRCRSTRKKVGYFFSGYNPLVFHFETAHKIKGIRERVDDISDLKAEFNLVARLEDRKTTMYRRDMTHSFIPSQNVIGRDDDKEKIINLLMQHDVDGNVSVIPIVGSGGLGKTTIAKLVYNDEQVVRHFQLKMWVYVSEDFDVKRLITKILKSAVGIDENLSIDQLQMRLREHIKDKKFLLVLDDVSNEDHIKWIELKNLLLGGCNGSKIIVTTRNSSVATVMNIAESYNLDGLSQKDCLSLFVKLAFKEGEEEQYPNLLEIGKEIVKKCRGVPLAVNTLACLLYSKVDEHEWISIRDNEIWHLNQKESGILPALMLNYNQLPLHLKPCFAYCSIFPKDFVFNNLLLIQFWMAHGILQSPKDENLELEDVGNLECSVVTKKSTLAAEVCHLSFLDNGQEVTTQLEKLSKVQTIIFQTDQSMSLLETCISRFKYLRVLDLKNSSFEVLPSSIGSLKHLRYLDLSFNYIIKQLPDSICKLHSLQTLLLENCHNLERLPKGIGDIIKLRFFMVTTKHTCLSEKAVDCLSSLRSLWIWRCVNLKCVFEGMEEGRLTYLRTLVVGDCPSLTSLTLSIKHLTALETLIIRDCKELSLMEVVGEEDNQDLKLSLQNLMFFRLPKLEVLPQWLQGFANTLQLLWIGGCENFTALPDWLPCLKSLQTLWIDNCPKLSSLPEGMEKLTELLIYGCPNLSRKCREDRSCTTDCS</sequence>
<evidence type="ECO:0000256" key="4">
    <source>
        <dbReference type="ARBA" id="ARBA00022840"/>
    </source>
</evidence>
<dbReference type="CDD" id="cd14798">
    <property type="entry name" value="RX-CC_like"/>
    <property type="match status" value="1"/>
</dbReference>
<evidence type="ECO:0000313" key="9">
    <source>
        <dbReference type="EnsemblPlants" id="QL06p053433:mrna"/>
    </source>
</evidence>
<evidence type="ECO:0000256" key="1">
    <source>
        <dbReference type="ARBA" id="ARBA00022737"/>
    </source>
</evidence>
<keyword evidence="10" id="KW-1185">Reference proteome</keyword>
<dbReference type="InterPro" id="IPR042197">
    <property type="entry name" value="Apaf_helical"/>
</dbReference>
<reference evidence="9" key="2">
    <citation type="submission" date="2021-01" db="UniProtKB">
        <authorList>
            <consortium name="EnsemblPlants"/>
        </authorList>
    </citation>
    <scope>IDENTIFICATION</scope>
</reference>
<accession>A0A7N2M084</accession>
<feature type="domain" description="Disease resistance R13L4/SHOC-2-like LRR" evidence="8">
    <location>
        <begin position="512"/>
        <end position="728"/>
    </location>
</feature>
<dbReference type="Pfam" id="PF23559">
    <property type="entry name" value="WHD_DRP"/>
    <property type="match status" value="1"/>
</dbReference>
<dbReference type="OMA" id="CETGRSI"/>
<evidence type="ECO:0000313" key="10">
    <source>
        <dbReference type="Proteomes" id="UP000594261"/>
    </source>
</evidence>
<evidence type="ECO:0000259" key="7">
    <source>
        <dbReference type="Pfam" id="PF23559"/>
    </source>
</evidence>
<dbReference type="InterPro" id="IPR027417">
    <property type="entry name" value="P-loop_NTPase"/>
</dbReference>
<evidence type="ECO:0000259" key="8">
    <source>
        <dbReference type="Pfam" id="PF23598"/>
    </source>
</evidence>
<name>A0A7N2M084_QUELO</name>
<dbReference type="Pfam" id="PF18052">
    <property type="entry name" value="Rx_N"/>
    <property type="match status" value="1"/>
</dbReference>
<dbReference type="PRINTS" id="PR00364">
    <property type="entry name" value="DISEASERSIST"/>
</dbReference>
<dbReference type="GO" id="GO:0005524">
    <property type="term" value="F:ATP binding"/>
    <property type="evidence" value="ECO:0007669"/>
    <property type="project" value="UniProtKB-KW"/>
</dbReference>
<dbReference type="GO" id="GO:0051707">
    <property type="term" value="P:response to other organism"/>
    <property type="evidence" value="ECO:0007669"/>
    <property type="project" value="UniProtKB-ARBA"/>
</dbReference>
<dbReference type="Gene3D" id="1.20.5.4130">
    <property type="match status" value="1"/>
</dbReference>
<dbReference type="Gene3D" id="3.40.50.300">
    <property type="entry name" value="P-loop containing nucleotide triphosphate hydrolases"/>
    <property type="match status" value="1"/>
</dbReference>
<keyword evidence="2" id="KW-0547">Nucleotide-binding</keyword>
<protein>
    <submittedName>
        <fullName evidence="9">Uncharacterized protein</fullName>
    </submittedName>
</protein>
<dbReference type="Gramene" id="QL06p053433:mrna">
    <property type="protein sequence ID" value="QL06p053433:mrna"/>
    <property type="gene ID" value="QL06p053433"/>
</dbReference>
<dbReference type="GO" id="GO:0006952">
    <property type="term" value="P:defense response"/>
    <property type="evidence" value="ECO:0007669"/>
    <property type="project" value="UniProtKB-KW"/>
</dbReference>
<dbReference type="PANTHER" id="PTHR36766:SF61">
    <property type="entry name" value="NB-ARC DOMAIN DISEASE RESISTANCE PROTEIN"/>
    <property type="match status" value="1"/>
</dbReference>
<dbReference type="PANTHER" id="PTHR36766">
    <property type="entry name" value="PLANT BROAD-SPECTRUM MILDEW RESISTANCE PROTEIN RPW8"/>
    <property type="match status" value="1"/>
</dbReference>
<dbReference type="GO" id="GO:0043531">
    <property type="term" value="F:ADP binding"/>
    <property type="evidence" value="ECO:0007669"/>
    <property type="project" value="InterPro"/>
</dbReference>
<dbReference type="InterPro" id="IPR002182">
    <property type="entry name" value="NB-ARC"/>
</dbReference>
<evidence type="ECO:0000256" key="3">
    <source>
        <dbReference type="ARBA" id="ARBA00022821"/>
    </source>
</evidence>
<dbReference type="FunFam" id="3.40.50.300:FF:001091">
    <property type="entry name" value="Probable disease resistance protein At1g61300"/>
    <property type="match status" value="1"/>
</dbReference>
<evidence type="ECO:0000256" key="2">
    <source>
        <dbReference type="ARBA" id="ARBA00022741"/>
    </source>
</evidence>
<proteinExistence type="predicted"/>
<dbReference type="Pfam" id="PF00931">
    <property type="entry name" value="NB-ARC"/>
    <property type="match status" value="1"/>
</dbReference>
<dbReference type="AlphaFoldDB" id="A0A7N2M084"/>
<dbReference type="InParanoid" id="A0A7N2M084"/>
<feature type="domain" description="Disease resistance N-terminal" evidence="6">
    <location>
        <begin position="11"/>
        <end position="96"/>
    </location>
</feature>
<keyword evidence="1" id="KW-0677">Repeat</keyword>
<dbReference type="Gene3D" id="1.10.8.430">
    <property type="entry name" value="Helical domain of apoptotic protease-activating factors"/>
    <property type="match status" value="1"/>
</dbReference>
<organism evidence="9 10">
    <name type="scientific">Quercus lobata</name>
    <name type="common">Valley oak</name>
    <dbReference type="NCBI Taxonomy" id="97700"/>
    <lineage>
        <taxon>Eukaryota</taxon>
        <taxon>Viridiplantae</taxon>
        <taxon>Streptophyta</taxon>
        <taxon>Embryophyta</taxon>
        <taxon>Tracheophyta</taxon>
        <taxon>Spermatophyta</taxon>
        <taxon>Magnoliopsida</taxon>
        <taxon>eudicotyledons</taxon>
        <taxon>Gunneridae</taxon>
        <taxon>Pentapetalae</taxon>
        <taxon>rosids</taxon>
        <taxon>fabids</taxon>
        <taxon>Fagales</taxon>
        <taxon>Fagaceae</taxon>
        <taxon>Quercus</taxon>
    </lineage>
</organism>
<dbReference type="Pfam" id="PF23598">
    <property type="entry name" value="LRR_14"/>
    <property type="match status" value="1"/>
</dbReference>
<evidence type="ECO:0000259" key="5">
    <source>
        <dbReference type="Pfam" id="PF00931"/>
    </source>
</evidence>
<dbReference type="SUPFAM" id="SSF52540">
    <property type="entry name" value="P-loop containing nucleoside triphosphate hydrolases"/>
    <property type="match status" value="1"/>
</dbReference>
<feature type="domain" description="Disease resistance protein winged helix" evidence="7">
    <location>
        <begin position="426"/>
        <end position="463"/>
    </location>
</feature>
<feature type="domain" description="NB-ARC" evidence="5">
    <location>
        <begin position="171"/>
        <end position="341"/>
    </location>
</feature>
<dbReference type="EMBL" id="LRBV02000006">
    <property type="status" value="NOT_ANNOTATED_CDS"/>
    <property type="molecule type" value="Genomic_DNA"/>
</dbReference>